<comment type="similarity">
    <text evidence="1">Belongs to the DRM1/ARP family.</text>
</comment>
<dbReference type="PANTHER" id="PTHR33565:SF20">
    <property type="entry name" value="DORMANCY-ASSOCIATED PROTEIN HOMOLOG 4"/>
    <property type="match status" value="1"/>
</dbReference>
<dbReference type="KEGG" id="mcha:111008630"/>
<feature type="compositionally biased region" description="Low complexity" evidence="2">
    <location>
        <begin position="44"/>
        <end position="82"/>
    </location>
</feature>
<accession>A0A6J1C649</accession>
<keyword evidence="3" id="KW-1185">Reference proteome</keyword>
<sequence>MSFLQKIWDETLAGPAPDSGLGRLRKYNSFSASRSPPMLSGDVISIPRSIDIPSPTLSHSLSQSRSQSRSFPDPASPISSPSPSTPPETPRGDDVKRLTKRRSVDFPRRRPLEGAEPTTPSVYDWIVITALDR</sequence>
<organism evidence="3 4">
    <name type="scientific">Momordica charantia</name>
    <name type="common">Bitter gourd</name>
    <name type="synonym">Balsam pear</name>
    <dbReference type="NCBI Taxonomy" id="3673"/>
    <lineage>
        <taxon>Eukaryota</taxon>
        <taxon>Viridiplantae</taxon>
        <taxon>Streptophyta</taxon>
        <taxon>Embryophyta</taxon>
        <taxon>Tracheophyta</taxon>
        <taxon>Spermatophyta</taxon>
        <taxon>Magnoliopsida</taxon>
        <taxon>eudicotyledons</taxon>
        <taxon>Gunneridae</taxon>
        <taxon>Pentapetalae</taxon>
        <taxon>rosids</taxon>
        <taxon>fabids</taxon>
        <taxon>Cucurbitales</taxon>
        <taxon>Cucurbitaceae</taxon>
        <taxon>Momordiceae</taxon>
        <taxon>Momordica</taxon>
    </lineage>
</organism>
<reference evidence="4" key="1">
    <citation type="submission" date="2025-08" db="UniProtKB">
        <authorList>
            <consortium name="RefSeq"/>
        </authorList>
    </citation>
    <scope>IDENTIFICATION</scope>
    <source>
        <strain evidence="4">OHB3-1</strain>
    </source>
</reference>
<dbReference type="InterPro" id="IPR008406">
    <property type="entry name" value="DRM/ARP"/>
</dbReference>
<dbReference type="PANTHER" id="PTHR33565">
    <property type="entry name" value="DORMANCY-ASSOCIATED PROTEIN 1"/>
    <property type="match status" value="1"/>
</dbReference>
<evidence type="ECO:0000313" key="4">
    <source>
        <dbReference type="RefSeq" id="XP_022137069.1"/>
    </source>
</evidence>
<dbReference type="Proteomes" id="UP000504603">
    <property type="component" value="Unplaced"/>
</dbReference>
<dbReference type="RefSeq" id="XP_022137069.1">
    <property type="nucleotide sequence ID" value="XM_022281377.1"/>
</dbReference>
<feature type="compositionally biased region" description="Basic and acidic residues" evidence="2">
    <location>
        <begin position="90"/>
        <end position="113"/>
    </location>
</feature>
<evidence type="ECO:0000313" key="3">
    <source>
        <dbReference type="Proteomes" id="UP000504603"/>
    </source>
</evidence>
<gene>
    <name evidence="4" type="primary">LOC111008630</name>
</gene>
<dbReference type="Pfam" id="PF05564">
    <property type="entry name" value="Auxin_repressed"/>
    <property type="match status" value="1"/>
</dbReference>
<dbReference type="OrthoDB" id="2012405at2759"/>
<feature type="region of interest" description="Disordered" evidence="2">
    <location>
        <begin position="30"/>
        <end position="119"/>
    </location>
</feature>
<dbReference type="AlphaFoldDB" id="A0A6J1C649"/>
<protein>
    <submittedName>
        <fullName evidence="4">Dormancy-associated protein homolog 4-like</fullName>
    </submittedName>
</protein>
<dbReference type="GeneID" id="111008630"/>
<proteinExistence type="inferred from homology"/>
<evidence type="ECO:0000256" key="1">
    <source>
        <dbReference type="ARBA" id="ARBA00010502"/>
    </source>
</evidence>
<name>A0A6J1C649_MOMCH</name>
<evidence type="ECO:0000256" key="2">
    <source>
        <dbReference type="SAM" id="MobiDB-lite"/>
    </source>
</evidence>